<dbReference type="Proteomes" id="UP000276133">
    <property type="component" value="Unassembled WGS sequence"/>
</dbReference>
<sequence>MVLNTSFARSQVLEKDVQDTTDKDNSKIITKEEMLKIKQEEIDESVCDYDIDDLNSDAWECFSLTNDEERTNDDEEVIYRILVLVPKFLICNLVRKAEK</sequence>
<comment type="caution">
    <text evidence="1">The sequence shown here is derived from an EMBL/GenBank/DDBJ whole genome shotgun (WGS) entry which is preliminary data.</text>
</comment>
<organism evidence="1 2">
    <name type="scientific">Brachionus plicatilis</name>
    <name type="common">Marine rotifer</name>
    <name type="synonym">Brachionus muelleri</name>
    <dbReference type="NCBI Taxonomy" id="10195"/>
    <lineage>
        <taxon>Eukaryota</taxon>
        <taxon>Metazoa</taxon>
        <taxon>Spiralia</taxon>
        <taxon>Gnathifera</taxon>
        <taxon>Rotifera</taxon>
        <taxon>Eurotatoria</taxon>
        <taxon>Monogononta</taxon>
        <taxon>Pseudotrocha</taxon>
        <taxon>Ploima</taxon>
        <taxon>Brachionidae</taxon>
        <taxon>Brachionus</taxon>
    </lineage>
</organism>
<gene>
    <name evidence="1" type="ORF">BpHYR1_047452</name>
</gene>
<proteinExistence type="predicted"/>
<name>A0A3M7PTF7_BRAPC</name>
<accession>A0A3M7PTF7</accession>
<protein>
    <recommendedName>
        <fullName evidence="3">EF-hand domain-containing protein</fullName>
    </recommendedName>
</protein>
<keyword evidence="2" id="KW-1185">Reference proteome</keyword>
<reference evidence="1 2" key="1">
    <citation type="journal article" date="2018" name="Sci. Rep.">
        <title>Genomic signatures of local adaptation to the degree of environmental predictability in rotifers.</title>
        <authorList>
            <person name="Franch-Gras L."/>
            <person name="Hahn C."/>
            <person name="Garcia-Roger E.M."/>
            <person name="Carmona M.J."/>
            <person name="Serra M."/>
            <person name="Gomez A."/>
        </authorList>
    </citation>
    <scope>NUCLEOTIDE SEQUENCE [LARGE SCALE GENOMIC DNA]</scope>
    <source>
        <strain evidence="1">HYR1</strain>
    </source>
</reference>
<dbReference type="PROSITE" id="PS00018">
    <property type="entry name" value="EF_HAND_1"/>
    <property type="match status" value="1"/>
</dbReference>
<evidence type="ECO:0000313" key="2">
    <source>
        <dbReference type="Proteomes" id="UP000276133"/>
    </source>
</evidence>
<evidence type="ECO:0000313" key="1">
    <source>
        <dbReference type="EMBL" id="RNA01948.1"/>
    </source>
</evidence>
<dbReference type="InterPro" id="IPR018247">
    <property type="entry name" value="EF_Hand_1_Ca_BS"/>
</dbReference>
<dbReference type="EMBL" id="REGN01009105">
    <property type="protein sequence ID" value="RNA01948.1"/>
    <property type="molecule type" value="Genomic_DNA"/>
</dbReference>
<dbReference type="AlphaFoldDB" id="A0A3M7PTF7"/>
<evidence type="ECO:0008006" key="3">
    <source>
        <dbReference type="Google" id="ProtNLM"/>
    </source>
</evidence>